<dbReference type="Proteomes" id="UP000827872">
    <property type="component" value="Linkage Group LG06"/>
</dbReference>
<sequence>MTSVRQQLYELLPSGRAETPPCQREKSAMINSGKCGGLQRQAATAAGRGSHIHGGQARAPRNPLSIARERGREKKGSVRLAANSSFCISPTSLPVFLSAPGPPGEEGTRNFFPHHPNYRPSVIPNQKQPPVVGRLQQQRHLHRFPVPRPVSTLPSTVQGQERKRPIRGLGTGKQRGCSQPCGHNQDLGREGEGIRARHARGLSLLPRSPHSSAGLPPRCHGEVQPPPHAAAAATIAAAAAISAAYFAAEARQASSLACLFLPSVKSSATSWQRSRLLQMRVQSGLRSAISTHGTPPARPNSFRRVLTAEGARGGAAAAETALCAD</sequence>
<organism evidence="1 2">
    <name type="scientific">Sphaerodactylus townsendi</name>
    <dbReference type="NCBI Taxonomy" id="933632"/>
    <lineage>
        <taxon>Eukaryota</taxon>
        <taxon>Metazoa</taxon>
        <taxon>Chordata</taxon>
        <taxon>Craniata</taxon>
        <taxon>Vertebrata</taxon>
        <taxon>Euteleostomi</taxon>
        <taxon>Lepidosauria</taxon>
        <taxon>Squamata</taxon>
        <taxon>Bifurcata</taxon>
        <taxon>Gekkota</taxon>
        <taxon>Sphaerodactylidae</taxon>
        <taxon>Sphaerodactylus</taxon>
    </lineage>
</organism>
<gene>
    <name evidence="1" type="ORF">K3G42_017125</name>
</gene>
<evidence type="ECO:0000313" key="2">
    <source>
        <dbReference type="Proteomes" id="UP000827872"/>
    </source>
</evidence>
<proteinExistence type="predicted"/>
<comment type="caution">
    <text evidence="1">The sequence shown here is derived from an EMBL/GenBank/DDBJ whole genome shotgun (WGS) entry which is preliminary data.</text>
</comment>
<protein>
    <submittedName>
        <fullName evidence="1">Uncharacterized protein</fullName>
    </submittedName>
</protein>
<reference evidence="1" key="1">
    <citation type="submission" date="2021-08" db="EMBL/GenBank/DDBJ databases">
        <title>The first chromosome-level gecko genome reveals the dynamic sex chromosomes of Neotropical dwarf geckos (Sphaerodactylidae: Sphaerodactylus).</title>
        <authorList>
            <person name="Pinto B.J."/>
            <person name="Keating S.E."/>
            <person name="Gamble T."/>
        </authorList>
    </citation>
    <scope>NUCLEOTIDE SEQUENCE</scope>
    <source>
        <strain evidence="1">TG3544</strain>
    </source>
</reference>
<dbReference type="EMBL" id="CM037619">
    <property type="protein sequence ID" value="KAH8007121.1"/>
    <property type="molecule type" value="Genomic_DNA"/>
</dbReference>
<keyword evidence="2" id="KW-1185">Reference proteome</keyword>
<name>A0ACB8FNY3_9SAUR</name>
<evidence type="ECO:0000313" key="1">
    <source>
        <dbReference type="EMBL" id="KAH8007121.1"/>
    </source>
</evidence>
<accession>A0ACB8FNY3</accession>